<dbReference type="EMBL" id="MN740949">
    <property type="protein sequence ID" value="QHU19410.1"/>
    <property type="molecule type" value="Genomic_DNA"/>
</dbReference>
<proteinExistence type="predicted"/>
<sequence>MNFINSIIKQFSIKNLPKPVGRWRIENCNMQMNKKIDLSNEDHCGPCGQYALEITNNTNTNKKKNINMDLEKQK</sequence>
<reference evidence="1" key="1">
    <citation type="journal article" date="2020" name="Nature">
        <title>Giant virus diversity and host interactions through global metagenomics.</title>
        <authorList>
            <person name="Schulz F."/>
            <person name="Roux S."/>
            <person name="Paez-Espino D."/>
            <person name="Jungbluth S."/>
            <person name="Walsh D.A."/>
            <person name="Denef V.J."/>
            <person name="McMahon K.D."/>
            <person name="Konstantinidis K.T."/>
            <person name="Eloe-Fadrosh E.A."/>
            <person name="Kyrpides N.C."/>
            <person name="Woyke T."/>
        </authorList>
    </citation>
    <scope>NUCLEOTIDE SEQUENCE</scope>
    <source>
        <strain evidence="1">GVMAG-S-3300013014-104</strain>
    </source>
</reference>
<protein>
    <submittedName>
        <fullName evidence="1">Uncharacterized protein</fullName>
    </submittedName>
</protein>
<dbReference type="AlphaFoldDB" id="A0A6C0KRP6"/>
<name>A0A6C0KRP6_9ZZZZ</name>
<organism evidence="1">
    <name type="scientific">viral metagenome</name>
    <dbReference type="NCBI Taxonomy" id="1070528"/>
    <lineage>
        <taxon>unclassified sequences</taxon>
        <taxon>metagenomes</taxon>
        <taxon>organismal metagenomes</taxon>
    </lineage>
</organism>
<evidence type="ECO:0000313" key="1">
    <source>
        <dbReference type="EMBL" id="QHU19410.1"/>
    </source>
</evidence>
<accession>A0A6C0KRP6</accession>